<proteinExistence type="predicted"/>
<evidence type="ECO:0000313" key="2">
    <source>
        <dbReference type="Proteomes" id="UP000424468"/>
    </source>
</evidence>
<protein>
    <submittedName>
        <fullName evidence="1">Uncharacterized protein</fullName>
    </submittedName>
</protein>
<reference evidence="1 2" key="1">
    <citation type="submission" date="2019-11" db="EMBL/GenBank/DDBJ databases">
        <title>Complete genome sequence of Spiroplasma tabanidicola TAUS-1 (DSM 22603).</title>
        <authorList>
            <person name="Huang C.-T."/>
            <person name="Lin Y.-C."/>
            <person name="Kuo C.-H."/>
        </authorList>
    </citation>
    <scope>NUCLEOTIDE SEQUENCE [LARGE SCALE GENOMIC DNA]</scope>
    <source>
        <strain evidence="1 2">TAUS-1</strain>
    </source>
</reference>
<sequence>MKKLINSLLLFSTSLGMVSFTKNYNIKDFENNKDIYLSKVNKYSNDQYQKTIITNYDIKDFSIFIKENESENDIKKDVFRTMAEKNKAAENIAFLVDSIIKDTNLMYWEIENIKFIKPNQNSEINFKNVRIIAKDQNMSFFGSFSFNVKFIRGTVTPEKPKKNLPYTEYVNRTNSTIGNEVDAKSRWLIAIGSDFTINIKDYKDSVYQFRKDINNFELKFYITVKDGSTYGGKTLIDEEYIKNLSINNVVTPWKFYNSRKIEKEKPLGFDDNGFPLYTYDWKYKNYLNNPEKFYDSLTDDDKNNVVMKFKHDYAQNKVYAAAVIDYYTSVDGIMHFRLITISGKFASKWNNSNVQCKVSAKFLSVKIS</sequence>
<dbReference type="Proteomes" id="UP000424468">
    <property type="component" value="Chromosome"/>
</dbReference>
<dbReference type="AlphaFoldDB" id="A0A6I6CBH3"/>
<accession>A0A6I6CBH3</accession>
<evidence type="ECO:0000313" key="1">
    <source>
        <dbReference type="EMBL" id="QGS52301.1"/>
    </source>
</evidence>
<dbReference type="KEGG" id="stab:STABA_v1c09480"/>
<organism evidence="1 2">
    <name type="scientific">Spiroplasma tabanidicola</name>
    <dbReference type="NCBI Taxonomy" id="324079"/>
    <lineage>
        <taxon>Bacteria</taxon>
        <taxon>Bacillati</taxon>
        <taxon>Mycoplasmatota</taxon>
        <taxon>Mollicutes</taxon>
        <taxon>Entomoplasmatales</taxon>
        <taxon>Spiroplasmataceae</taxon>
        <taxon>Spiroplasma</taxon>
    </lineage>
</organism>
<dbReference type="RefSeq" id="WP_156007134.1">
    <property type="nucleotide sequence ID" value="NZ_CP046276.1"/>
</dbReference>
<gene>
    <name evidence="1" type="ORF">STABA_v1c09480</name>
</gene>
<name>A0A6I6CBH3_9MOLU</name>
<keyword evidence="2" id="KW-1185">Reference proteome</keyword>
<dbReference type="EMBL" id="CP046276">
    <property type="protein sequence ID" value="QGS52301.1"/>
    <property type="molecule type" value="Genomic_DNA"/>
</dbReference>